<comment type="caution">
    <text evidence="10">The sequence shown here is derived from an EMBL/GenBank/DDBJ whole genome shotgun (WGS) entry which is preliminary data.</text>
</comment>
<feature type="transmembrane region" description="Helical" evidence="8">
    <location>
        <begin position="21"/>
        <end position="39"/>
    </location>
</feature>
<dbReference type="InterPro" id="IPR006665">
    <property type="entry name" value="OmpA-like"/>
</dbReference>
<accession>A0A4Z0D308</accession>
<evidence type="ECO:0000256" key="7">
    <source>
        <dbReference type="PROSITE-ProRule" id="PRU00473"/>
    </source>
</evidence>
<evidence type="ECO:0000256" key="8">
    <source>
        <dbReference type="SAM" id="Phobius"/>
    </source>
</evidence>
<dbReference type="EMBL" id="SRIB01000008">
    <property type="protein sequence ID" value="TFZ39927.1"/>
    <property type="molecule type" value="Genomic_DNA"/>
</dbReference>
<keyword evidence="6 7" id="KW-0472">Membrane</keyword>
<dbReference type="RefSeq" id="WP_135271243.1">
    <property type="nucleotide sequence ID" value="NZ_SRIB01000008.1"/>
</dbReference>
<gene>
    <name evidence="10" type="ORF">E4100_06595</name>
</gene>
<dbReference type="OrthoDB" id="9815217at2"/>
<dbReference type="PROSITE" id="PS51123">
    <property type="entry name" value="OMPA_2"/>
    <property type="match status" value="1"/>
</dbReference>
<comment type="similarity">
    <text evidence="2">Belongs to the MotB family.</text>
</comment>
<keyword evidence="11" id="KW-1185">Reference proteome</keyword>
<evidence type="ECO:0000256" key="4">
    <source>
        <dbReference type="ARBA" id="ARBA00022692"/>
    </source>
</evidence>
<keyword evidence="5 8" id="KW-1133">Transmembrane helix</keyword>
<dbReference type="InterPro" id="IPR025713">
    <property type="entry name" value="MotB-like_N_dom"/>
</dbReference>
<evidence type="ECO:0000313" key="10">
    <source>
        <dbReference type="EMBL" id="TFZ39927.1"/>
    </source>
</evidence>
<dbReference type="Gene3D" id="3.30.1330.60">
    <property type="entry name" value="OmpA-like domain"/>
    <property type="match status" value="1"/>
</dbReference>
<evidence type="ECO:0000256" key="1">
    <source>
        <dbReference type="ARBA" id="ARBA00004162"/>
    </source>
</evidence>
<dbReference type="AlphaFoldDB" id="A0A4Z0D308"/>
<sequence length="255" mass="28550">MARKKLGKKDEAGGSPSWLTTYSDLMSLLLTFFILLYSMSNIDAQKFKNIAYSLQAALSGRGSDYIFDEDGSNDNSLPPISEEDKEGEDIIEDESILNEPISPNIVEMYNKVSEYLDENNLGADVSVKMQSEGVFVEIKDAILFEPGSAELKDSGIELLDKLEGLLSDFDNKIVVEGHTDNVPSRTYLYPTNWELSTARAVSVLRYLTEQKGIDPKRLSARGYGEYSPIAPNDTPENRTKNRRVNLLIVFEENVE</sequence>
<dbReference type="PANTHER" id="PTHR30329:SF21">
    <property type="entry name" value="LIPOPROTEIN YIAD-RELATED"/>
    <property type="match status" value="1"/>
</dbReference>
<dbReference type="PANTHER" id="PTHR30329">
    <property type="entry name" value="STATOR ELEMENT OF FLAGELLAR MOTOR COMPLEX"/>
    <property type="match status" value="1"/>
</dbReference>
<proteinExistence type="inferred from homology"/>
<protein>
    <submittedName>
        <fullName evidence="10">Chemotaxis protein MotB</fullName>
    </submittedName>
</protein>
<evidence type="ECO:0000256" key="3">
    <source>
        <dbReference type="ARBA" id="ARBA00022475"/>
    </source>
</evidence>
<evidence type="ECO:0000256" key="2">
    <source>
        <dbReference type="ARBA" id="ARBA00008914"/>
    </source>
</evidence>
<keyword evidence="3" id="KW-1003">Cell membrane</keyword>
<evidence type="ECO:0000313" key="11">
    <source>
        <dbReference type="Proteomes" id="UP000298381"/>
    </source>
</evidence>
<dbReference type="Pfam" id="PF13677">
    <property type="entry name" value="MotB_plug"/>
    <property type="match status" value="1"/>
</dbReference>
<dbReference type="InterPro" id="IPR050330">
    <property type="entry name" value="Bact_OuterMem_StrucFunc"/>
</dbReference>
<evidence type="ECO:0000256" key="5">
    <source>
        <dbReference type="ARBA" id="ARBA00022989"/>
    </source>
</evidence>
<dbReference type="CDD" id="cd07185">
    <property type="entry name" value="OmpA_C-like"/>
    <property type="match status" value="1"/>
</dbReference>
<dbReference type="SUPFAM" id="SSF103088">
    <property type="entry name" value="OmpA-like"/>
    <property type="match status" value="1"/>
</dbReference>
<keyword evidence="4 8" id="KW-0812">Transmembrane</keyword>
<organism evidence="10 11">
    <name type="scientific">Soehngenia longivitae</name>
    <dbReference type="NCBI Taxonomy" id="2562294"/>
    <lineage>
        <taxon>Bacteria</taxon>
        <taxon>Bacillati</taxon>
        <taxon>Bacillota</taxon>
        <taxon>Tissierellia</taxon>
        <taxon>Tissierellales</taxon>
        <taxon>Tissierellaceae</taxon>
        <taxon>Soehngenia</taxon>
    </lineage>
</organism>
<dbReference type="Pfam" id="PF00691">
    <property type="entry name" value="OmpA"/>
    <property type="match status" value="1"/>
</dbReference>
<dbReference type="GO" id="GO:0005886">
    <property type="term" value="C:plasma membrane"/>
    <property type="evidence" value="ECO:0007669"/>
    <property type="project" value="UniProtKB-SubCell"/>
</dbReference>
<evidence type="ECO:0000259" key="9">
    <source>
        <dbReference type="PROSITE" id="PS51123"/>
    </source>
</evidence>
<dbReference type="Proteomes" id="UP000298381">
    <property type="component" value="Unassembled WGS sequence"/>
</dbReference>
<feature type="domain" description="OmpA-like" evidence="9">
    <location>
        <begin position="131"/>
        <end position="252"/>
    </location>
</feature>
<name>A0A4Z0D308_9FIRM</name>
<evidence type="ECO:0000256" key="6">
    <source>
        <dbReference type="ARBA" id="ARBA00023136"/>
    </source>
</evidence>
<reference evidence="10 11" key="1">
    <citation type="submission" date="2019-03" db="EMBL/GenBank/DDBJ databases">
        <title>Draft genome sequence data and analysis of a Fermenting Bacterium, Soehngenia longevitae strain 1933PT, isolated from petroleum reservoir in Azerbaijan.</title>
        <authorList>
            <person name="Grouzdev D.S."/>
            <person name="Bidzhieva S.K."/>
            <person name="Sokolova D.S."/>
            <person name="Tourova T.P."/>
            <person name="Poltaraus A.B."/>
            <person name="Nazina T.N."/>
        </authorList>
    </citation>
    <scope>NUCLEOTIDE SEQUENCE [LARGE SCALE GENOMIC DNA]</scope>
    <source>
        <strain evidence="10 11">1933P</strain>
    </source>
</reference>
<comment type="subcellular location">
    <subcellularLocation>
        <location evidence="1">Cell membrane</location>
        <topology evidence="1">Single-pass membrane protein</topology>
    </subcellularLocation>
</comment>
<dbReference type="InterPro" id="IPR036737">
    <property type="entry name" value="OmpA-like_sf"/>
</dbReference>